<evidence type="ECO:0000313" key="2">
    <source>
        <dbReference type="Proteomes" id="UP000023774"/>
    </source>
</evidence>
<dbReference type="OrthoDB" id="6713157at2"/>
<comment type="caution">
    <text evidence="1">The sequence shown here is derived from an EMBL/GenBank/DDBJ whole genome shotgun (WGS) entry which is preliminary data.</text>
</comment>
<evidence type="ECO:0000313" key="1">
    <source>
        <dbReference type="EMBL" id="ENW86931.1"/>
    </source>
</evidence>
<dbReference type="Proteomes" id="UP000023774">
    <property type="component" value="Unassembled WGS sequence"/>
</dbReference>
<dbReference type="RefSeq" id="WP_005172284.1">
    <property type="nucleotide sequence ID" value="NZ_KB850035.1"/>
</dbReference>
<dbReference type="PATRIC" id="fig|1217709.3.peg.1925"/>
<reference evidence="1 2" key="1">
    <citation type="submission" date="2013-02" db="EMBL/GenBank/DDBJ databases">
        <title>The Genome Sequence of Acinetobacter sp. NIPH 713.</title>
        <authorList>
            <consortium name="The Broad Institute Genome Sequencing Platform"/>
            <consortium name="The Broad Institute Genome Sequencing Center for Infectious Disease"/>
            <person name="Cerqueira G."/>
            <person name="Feldgarden M."/>
            <person name="Courvalin P."/>
            <person name="Perichon B."/>
            <person name="Grillot-Courvalin C."/>
            <person name="Clermont D."/>
            <person name="Rocha E."/>
            <person name="Yoon E.-J."/>
            <person name="Nemec A."/>
            <person name="Walker B."/>
            <person name="Young S.K."/>
            <person name="Zeng Q."/>
            <person name="Gargeya S."/>
            <person name="Fitzgerald M."/>
            <person name="Haas B."/>
            <person name="Abouelleil A."/>
            <person name="Alvarado L."/>
            <person name="Arachchi H.M."/>
            <person name="Berlin A.M."/>
            <person name="Chapman S.B."/>
            <person name="Dewar J."/>
            <person name="Goldberg J."/>
            <person name="Griggs A."/>
            <person name="Gujja S."/>
            <person name="Hansen M."/>
            <person name="Howarth C."/>
            <person name="Imamovic A."/>
            <person name="Larimer J."/>
            <person name="McCowan C."/>
            <person name="Murphy C."/>
            <person name="Neiman D."/>
            <person name="Pearson M."/>
            <person name="Priest M."/>
            <person name="Roberts A."/>
            <person name="Saif S."/>
            <person name="Shea T."/>
            <person name="Sisk P."/>
            <person name="Sykes S."/>
            <person name="Wortman J."/>
            <person name="Nusbaum C."/>
            <person name="Birren B."/>
        </authorList>
    </citation>
    <scope>NUCLEOTIDE SEQUENCE [LARGE SCALE GENOMIC DNA]</scope>
    <source>
        <strain evidence="1 2">NIPH 713</strain>
    </source>
</reference>
<proteinExistence type="predicted"/>
<dbReference type="HOGENOM" id="CLU_820465_0_0_6"/>
<name>N9M8D6_9GAMM</name>
<accession>N9M8D6</accession>
<organism evidence="1 2">
    <name type="scientific">Acinetobacter pseudolwoffii</name>
    <dbReference type="NCBI Taxonomy" id="2053287"/>
    <lineage>
        <taxon>Bacteria</taxon>
        <taxon>Pseudomonadati</taxon>
        <taxon>Pseudomonadota</taxon>
        <taxon>Gammaproteobacteria</taxon>
        <taxon>Moraxellales</taxon>
        <taxon>Moraxellaceae</taxon>
        <taxon>Acinetobacter</taxon>
    </lineage>
</organism>
<protein>
    <submittedName>
        <fullName evidence="1">Uncharacterized protein</fullName>
    </submittedName>
</protein>
<dbReference type="AlphaFoldDB" id="N9M8D6"/>
<gene>
    <name evidence="1" type="ORF">F906_02004</name>
</gene>
<dbReference type="EMBL" id="APRJ01000011">
    <property type="protein sequence ID" value="ENW86931.1"/>
    <property type="molecule type" value="Genomic_DNA"/>
</dbReference>
<sequence>MLNEDFEKQYKEYLNDFGERGFTLAWVYFYCDPNNLQQNVYQENLPVSLPNFDTIKSHVIEHIKKQQNPKEMLEFIHLFIKNMLIEEDFLNSIDKKDNILISYLIINLLRPSNNINYNEISDTYFPKPSLDSNTQIIFIPETNKYKNLIKENKFITLNKNKNRIQEINHLNKIKYSENLFDIFIFLLDKYEINLKYKKEYLSNLLNYYEKVKTKKKNYNWIDKENHEQLQWILYYFQNTLKFDIPLNQLHYLNTIKRKCNHYEIIFLLIASIPLSNQELLILKLKKAWSQQKFRMSGKAKKAYHIPLTKETNRKLKALSEVLNKTESQILENLIEEKYRITILDENGRSKY</sequence>
<keyword evidence="2" id="KW-1185">Reference proteome</keyword>